<proteinExistence type="predicted"/>
<feature type="domain" description="W2" evidence="1">
    <location>
        <begin position="293"/>
        <end position="373"/>
    </location>
</feature>
<dbReference type="EnsemblMetazoa" id="XM_003244942.4">
    <property type="protein sequence ID" value="XP_003244990.1"/>
    <property type="gene ID" value="LOC100575375"/>
</dbReference>
<dbReference type="AlphaFoldDB" id="A0A8R2A8W9"/>
<dbReference type="KEGG" id="api:100575375"/>
<organism evidence="2 3">
    <name type="scientific">Acyrthosiphon pisum</name>
    <name type="common">Pea aphid</name>
    <dbReference type="NCBI Taxonomy" id="7029"/>
    <lineage>
        <taxon>Eukaryota</taxon>
        <taxon>Metazoa</taxon>
        <taxon>Ecdysozoa</taxon>
        <taxon>Arthropoda</taxon>
        <taxon>Hexapoda</taxon>
        <taxon>Insecta</taxon>
        <taxon>Pterygota</taxon>
        <taxon>Neoptera</taxon>
        <taxon>Paraneoptera</taxon>
        <taxon>Hemiptera</taxon>
        <taxon>Sternorrhyncha</taxon>
        <taxon>Aphidomorpha</taxon>
        <taxon>Aphidoidea</taxon>
        <taxon>Aphididae</taxon>
        <taxon>Macrosiphini</taxon>
        <taxon>Acyrthosiphon</taxon>
    </lineage>
</organism>
<keyword evidence="3" id="KW-1185">Reference proteome</keyword>
<name>A0A8R2A8W9_ACYPI</name>
<protein>
    <recommendedName>
        <fullName evidence="1">W2 domain-containing protein</fullName>
    </recommendedName>
</protein>
<evidence type="ECO:0000313" key="3">
    <source>
        <dbReference type="Proteomes" id="UP000007819"/>
    </source>
</evidence>
<accession>A0A8R2A8W9</accession>
<dbReference type="InterPro" id="IPR003307">
    <property type="entry name" value="W2_domain"/>
</dbReference>
<dbReference type="GeneID" id="100575375"/>
<dbReference type="Pfam" id="PF02020">
    <property type="entry name" value="W2"/>
    <property type="match status" value="1"/>
</dbReference>
<dbReference type="RefSeq" id="XP_003244990.1">
    <property type="nucleotide sequence ID" value="XM_003244942.3"/>
</dbReference>
<dbReference type="EnsemblMetazoa" id="XM_029492051.1">
    <property type="protein sequence ID" value="XP_029347911.1"/>
    <property type="gene ID" value="LOC100575375"/>
</dbReference>
<dbReference type="SUPFAM" id="SSF48371">
    <property type="entry name" value="ARM repeat"/>
    <property type="match status" value="2"/>
</dbReference>
<evidence type="ECO:0000313" key="2">
    <source>
        <dbReference type="EnsemblMetazoa" id="XP_003244989.1"/>
    </source>
</evidence>
<dbReference type="Proteomes" id="UP000007819">
    <property type="component" value="Chromosome X"/>
</dbReference>
<evidence type="ECO:0000259" key="1">
    <source>
        <dbReference type="Pfam" id="PF02020"/>
    </source>
</evidence>
<dbReference type="OrthoDB" id="6631006at2759"/>
<reference evidence="3" key="1">
    <citation type="submission" date="2010-06" db="EMBL/GenBank/DDBJ databases">
        <authorList>
            <person name="Jiang H."/>
            <person name="Abraham K."/>
            <person name="Ali S."/>
            <person name="Alsbrooks S.L."/>
            <person name="Anim B.N."/>
            <person name="Anosike U.S."/>
            <person name="Attaway T."/>
            <person name="Bandaranaike D.P."/>
            <person name="Battles P.K."/>
            <person name="Bell S.N."/>
            <person name="Bell A.V."/>
            <person name="Beltran B."/>
            <person name="Bickham C."/>
            <person name="Bustamante Y."/>
            <person name="Caleb T."/>
            <person name="Canada A."/>
            <person name="Cardenas V."/>
            <person name="Carter K."/>
            <person name="Chacko J."/>
            <person name="Chandrabose M.N."/>
            <person name="Chavez D."/>
            <person name="Chavez A."/>
            <person name="Chen L."/>
            <person name="Chu H.-S."/>
            <person name="Claassen K.J."/>
            <person name="Cockrell R."/>
            <person name="Collins M."/>
            <person name="Cooper J.A."/>
            <person name="Cree A."/>
            <person name="Curry S.M."/>
            <person name="Da Y."/>
            <person name="Dao M.D."/>
            <person name="Das B."/>
            <person name="Davila M.-L."/>
            <person name="Davy-Carroll L."/>
            <person name="Denson S."/>
            <person name="Dinh H."/>
            <person name="Ebong V.E."/>
            <person name="Edwards J.R."/>
            <person name="Egan A."/>
            <person name="El-Daye J."/>
            <person name="Escobedo L."/>
            <person name="Fernandez S."/>
            <person name="Fernando P.R."/>
            <person name="Flagg N."/>
            <person name="Forbes L.D."/>
            <person name="Fowler R.G."/>
            <person name="Fu Q."/>
            <person name="Gabisi R.A."/>
            <person name="Ganer J."/>
            <person name="Garbino Pronczuk A."/>
            <person name="Garcia R.M."/>
            <person name="Garner T."/>
            <person name="Garrett T.E."/>
            <person name="Gonzalez D.A."/>
            <person name="Hamid H."/>
            <person name="Hawkins E.S."/>
            <person name="Hirani K."/>
            <person name="Hogues M.E."/>
            <person name="Hollins B."/>
            <person name="Hsiao C.-H."/>
            <person name="Jabil R."/>
            <person name="James M.L."/>
            <person name="Jhangiani S.N."/>
            <person name="Johnson B."/>
            <person name="Johnson Q."/>
            <person name="Joshi V."/>
            <person name="Kalu J.B."/>
            <person name="Kam C."/>
            <person name="Kashfia A."/>
            <person name="Keebler J."/>
            <person name="Kisamo H."/>
            <person name="Kovar C.L."/>
            <person name="Lago L.A."/>
            <person name="Lai C.-Y."/>
            <person name="Laidlaw J."/>
            <person name="Lara F."/>
            <person name="Le T.-K."/>
            <person name="Lee S.L."/>
            <person name="Legall F.H."/>
            <person name="Lemon S.J."/>
            <person name="Lewis L.R."/>
            <person name="Li B."/>
            <person name="Liu Y."/>
            <person name="Liu Y.-S."/>
            <person name="Lopez J."/>
            <person name="Lozado R.J."/>
            <person name="Lu J."/>
            <person name="Madu R.C."/>
            <person name="Maheshwari M."/>
            <person name="Maheshwari R."/>
            <person name="Malloy K."/>
            <person name="Martinez E."/>
            <person name="Mathew T."/>
            <person name="Mercado I.C."/>
            <person name="Mercado C."/>
            <person name="Meyer B."/>
            <person name="Montgomery K."/>
            <person name="Morgan M.B."/>
            <person name="Munidasa M."/>
            <person name="Nazareth L.V."/>
            <person name="Nelson J."/>
            <person name="Ng B.M."/>
            <person name="Nguyen N.B."/>
            <person name="Nguyen P.Q."/>
            <person name="Nguyen T."/>
            <person name="Obregon M."/>
            <person name="Okwuonu G.O."/>
            <person name="Onwere C.G."/>
            <person name="Orozco G."/>
            <person name="Parra A."/>
            <person name="Patel S."/>
            <person name="Patil S."/>
            <person name="Perez A."/>
            <person name="Perez Y."/>
            <person name="Pham C."/>
            <person name="Primus E.L."/>
            <person name="Pu L.-L."/>
            <person name="Puazo M."/>
            <person name="Qin X."/>
            <person name="Quiroz J.B."/>
            <person name="Reese J."/>
            <person name="Richards S."/>
            <person name="Rives C.M."/>
            <person name="Robberts R."/>
            <person name="Ruiz S.J."/>
            <person name="Ruiz M.J."/>
            <person name="Santibanez J."/>
            <person name="Schneider B.W."/>
            <person name="Sisson I."/>
            <person name="Smith M."/>
            <person name="Sodergren E."/>
            <person name="Song X.-Z."/>
            <person name="Song B.B."/>
            <person name="Summersgill H."/>
            <person name="Thelus R."/>
            <person name="Thornton R.D."/>
            <person name="Trejos Z.Y."/>
            <person name="Usmani K."/>
            <person name="Vattathil S."/>
            <person name="Villasana D."/>
            <person name="Walker D.L."/>
            <person name="Wang S."/>
            <person name="Wang K."/>
            <person name="White C.S."/>
            <person name="Williams A.C."/>
            <person name="Williamson J."/>
            <person name="Wilson K."/>
            <person name="Woghiren I.O."/>
            <person name="Woodworth J.R."/>
            <person name="Worley K.C."/>
            <person name="Wright R.A."/>
            <person name="Wu W."/>
            <person name="Young L."/>
            <person name="Zhang L."/>
            <person name="Zhang J."/>
            <person name="Zhu Y."/>
            <person name="Muzny D.M."/>
            <person name="Weinstock G."/>
            <person name="Gibbs R.A."/>
        </authorList>
    </citation>
    <scope>NUCLEOTIDE SEQUENCE [LARGE SCALE GENOMIC DNA]</scope>
    <source>
        <strain evidence="3">LSR1</strain>
    </source>
</reference>
<dbReference type="InterPro" id="IPR016024">
    <property type="entry name" value="ARM-type_fold"/>
</dbReference>
<reference evidence="2" key="2">
    <citation type="submission" date="2022-06" db="UniProtKB">
        <authorList>
            <consortium name="EnsemblMetazoa"/>
        </authorList>
    </citation>
    <scope>IDENTIFICATION</scope>
</reference>
<dbReference type="RefSeq" id="XP_003244989.1">
    <property type="nucleotide sequence ID" value="XM_003244941.3"/>
</dbReference>
<dbReference type="EnsemblMetazoa" id="XM_003244941.4">
    <property type="protein sequence ID" value="XP_003244989.1"/>
    <property type="gene ID" value="LOC100575375"/>
</dbReference>
<sequence length="376" mass="43684">MDSIKQVNMKCKNMLIEYEQMQNLDDIICSLSEDETSVIHTRHEEFVKSMSLITLDSSPITRTTVAGNIFAELLSKKILPVEAITRGIDAVLKDWNDYLMEYPQFFSYIAAIIAPLLLSQNAFFDFNNLKDCCTSIRPDNSTQFFTEVLNTILISKETQNIKEQRGGMLWIYKKWLASKYVPLDIFIPHNQINKYFENDRIGAFLLSIAMYDQLKMADKKLQHDILNSWITTNISAEVIKCPQFMRALTIAIFIDRINSIHPNEDFLVHCHVKLLTHYIQSEALPVSEIIAREVQCLYGFQIMSAALEYPEKMVLRLFHHLYQDSVISKESFQTWKKDDKFNSGFDEDLETKNMTVLNSFFIQLELNDSDEDDTDE</sequence>
<dbReference type="Gene3D" id="1.25.40.180">
    <property type="match status" value="2"/>
</dbReference>